<comment type="subcellular location">
    <subcellularLocation>
        <location evidence="1">Periplasm</location>
    </subcellularLocation>
</comment>
<comment type="caution">
    <text evidence="7">The sequence shown here is derived from an EMBL/GenBank/DDBJ whole genome shotgun (WGS) entry which is preliminary data.</text>
</comment>
<dbReference type="Proteomes" id="UP000607331">
    <property type="component" value="Unassembled WGS sequence"/>
</dbReference>
<evidence type="ECO:0000256" key="4">
    <source>
        <dbReference type="ARBA" id="ARBA00022729"/>
    </source>
</evidence>
<accession>A0ABR6S0M7</accession>
<comment type="similarity">
    <text evidence="2">Belongs to the CsgC/AgfC family.</text>
</comment>
<dbReference type="GeneID" id="98387902"/>
<keyword evidence="5" id="KW-0574">Periplasm</keyword>
<evidence type="ECO:0000256" key="5">
    <source>
        <dbReference type="ARBA" id="ARBA00022764"/>
    </source>
</evidence>
<reference evidence="7 8" key="1">
    <citation type="submission" date="2020-04" db="EMBL/GenBank/DDBJ databases">
        <title>The draft genome of Kluyvera sichuanensis strain SCKS090646.</title>
        <authorList>
            <person name="Wei L."/>
            <person name="Liu L."/>
            <person name="Feng Y."/>
            <person name="Zong Z."/>
        </authorList>
    </citation>
    <scope>NUCLEOTIDE SEQUENCE [LARGE SCALE GENOMIC DNA]</scope>
    <source>
        <strain evidence="7 8">090646</strain>
    </source>
</reference>
<evidence type="ECO:0000313" key="8">
    <source>
        <dbReference type="Proteomes" id="UP000607331"/>
    </source>
</evidence>
<proteinExistence type="inferred from homology"/>
<dbReference type="Pfam" id="PF10610">
    <property type="entry name" value="Tafi-CsgC"/>
    <property type="match status" value="1"/>
</dbReference>
<dbReference type="RefSeq" id="WP_185669976.1">
    <property type="nucleotide sequence ID" value="NZ_CP162271.1"/>
</dbReference>
<evidence type="ECO:0000256" key="1">
    <source>
        <dbReference type="ARBA" id="ARBA00004418"/>
    </source>
</evidence>
<dbReference type="InterPro" id="IPR053722">
    <property type="entry name" value="Curli_assembly_CsgC/AgfC"/>
</dbReference>
<protein>
    <recommendedName>
        <fullName evidence="3">Curli assembly protein CsgC</fullName>
    </recommendedName>
</protein>
<keyword evidence="4" id="KW-0732">Signal</keyword>
<dbReference type="NCBIfam" id="NF007507">
    <property type="entry name" value="PRK10102.1"/>
    <property type="match status" value="1"/>
</dbReference>
<dbReference type="Gene3D" id="2.60.40.2420">
    <property type="match status" value="1"/>
</dbReference>
<organism evidence="7 8">
    <name type="scientific">Kluyvera sichuanensis</name>
    <dbReference type="NCBI Taxonomy" id="2725494"/>
    <lineage>
        <taxon>Bacteria</taxon>
        <taxon>Pseudomonadati</taxon>
        <taxon>Pseudomonadota</taxon>
        <taxon>Gammaproteobacteria</taxon>
        <taxon>Enterobacterales</taxon>
        <taxon>Enterobacteriaceae</taxon>
        <taxon>Kluyvera</taxon>
    </lineage>
</organism>
<name>A0ABR6S0M7_9ENTR</name>
<dbReference type="EMBL" id="JABBJF010000042">
    <property type="protein sequence ID" value="MBC1188912.1"/>
    <property type="molecule type" value="Genomic_DNA"/>
</dbReference>
<dbReference type="InterPro" id="IPR014491">
    <property type="entry name" value="Curli_production_prot_CsgC"/>
</dbReference>
<sequence>MHLLLIAAALSNQLWFDTQQQADAVVITPMVTLADDCQCQLTVSVIHQGTSGQSTSSQRGSIALEGKKPQPLASMTLTLPPGEWAQVTVTLSNRQGIIVQQSWQSSARV</sequence>
<dbReference type="InterPro" id="IPR047726">
    <property type="entry name" value="CsgH_dom"/>
</dbReference>
<gene>
    <name evidence="7" type="ORF">HII27_24960</name>
</gene>
<evidence type="ECO:0000313" key="7">
    <source>
        <dbReference type="EMBL" id="MBC1188912.1"/>
    </source>
</evidence>
<evidence type="ECO:0000256" key="3">
    <source>
        <dbReference type="ARBA" id="ARBA00017442"/>
    </source>
</evidence>
<evidence type="ECO:0000256" key="6">
    <source>
        <dbReference type="ARBA" id="ARBA00023186"/>
    </source>
</evidence>
<evidence type="ECO:0000256" key="2">
    <source>
        <dbReference type="ARBA" id="ARBA00006329"/>
    </source>
</evidence>
<dbReference type="NCBIfam" id="NF041112">
    <property type="entry name" value="chap_CsgH_alph"/>
    <property type="match status" value="1"/>
</dbReference>
<keyword evidence="8" id="KW-1185">Reference proteome</keyword>
<keyword evidence="6" id="KW-0143">Chaperone</keyword>